<accession>A0ABS1EES2</accession>
<evidence type="ECO:0000313" key="5">
    <source>
        <dbReference type="Proteomes" id="UP000635316"/>
    </source>
</evidence>
<organism evidence="4 5">
    <name type="scientific">Advenella mandrilli</name>
    <dbReference type="NCBI Taxonomy" id="2800330"/>
    <lineage>
        <taxon>Bacteria</taxon>
        <taxon>Pseudomonadati</taxon>
        <taxon>Pseudomonadota</taxon>
        <taxon>Betaproteobacteria</taxon>
        <taxon>Burkholderiales</taxon>
        <taxon>Alcaligenaceae</taxon>
    </lineage>
</organism>
<dbReference type="InterPro" id="IPR042188">
    <property type="entry name" value="MmgE/PrpD_sf_2"/>
</dbReference>
<comment type="similarity">
    <text evidence="1">Belongs to the PrpD family.</text>
</comment>
<dbReference type="Pfam" id="PF03972">
    <property type="entry name" value="MmgE_PrpD_N"/>
    <property type="match status" value="1"/>
</dbReference>
<dbReference type="Gene3D" id="1.10.4100.10">
    <property type="entry name" value="2-methylcitrate dehydratase PrpD"/>
    <property type="match status" value="1"/>
</dbReference>
<reference evidence="4 5" key="1">
    <citation type="submission" date="2020-12" db="EMBL/GenBank/DDBJ databases">
        <authorList>
            <person name="Lu T."/>
            <person name="Wang Q."/>
            <person name="Han X."/>
        </authorList>
    </citation>
    <scope>NUCLEOTIDE SEQUENCE [LARGE SCALE GENOMIC DNA]</scope>
    <source>
        <strain evidence="4 5">WQ 585</strain>
    </source>
</reference>
<feature type="domain" description="MmgE/PrpD C-terminal" evidence="3">
    <location>
        <begin position="266"/>
        <end position="435"/>
    </location>
</feature>
<dbReference type="EMBL" id="JAENGP010000002">
    <property type="protein sequence ID" value="MBK1780100.1"/>
    <property type="molecule type" value="Genomic_DNA"/>
</dbReference>
<dbReference type="InterPro" id="IPR005656">
    <property type="entry name" value="MmgE_PrpD"/>
</dbReference>
<dbReference type="InterPro" id="IPR036148">
    <property type="entry name" value="MmgE/PrpD_sf"/>
</dbReference>
<sequence length="446" mass="47496">MILRTIAEYGARDTQATLPDNVVQHAKRAVLDWLAALYPGAAVSPGIELIKACQDELGVGRASVIGYDTSAFAATAAWINGSVSHSVEFDDIFRDAVYHPGCPVISAALAVAQSKNTTGLQLLNAIVVGYEISTRIGAAVQPSHYKYFHTTGTVGCIGAAAAVAALCAPGNANVMQHAIATATTFASGLQQAFRSDAMTKALHAGHAAAVGVRAGQAAAAGVTGVEDILEGEVGFAAALSAGANWKVALAGLGEEYNITRITRKNHACCGHTFSSIDSALALLHQHGFRIADIERIQIETYQTAIDVTGNFEPGTAFEAKFSLPYVVSHALLFGSVRLDAFDGQKLADKSLRKLMKKISLSPDSDMTAQFPLHRSARVTIVLTDGNTYTHYAKDRKGDPELPLTDEELNNKFDELVIPVLNKEKAEKLKQQIWQLDKLNVNDLVLA</sequence>
<comment type="caution">
    <text evidence="4">The sequence shown here is derived from an EMBL/GenBank/DDBJ whole genome shotgun (WGS) entry which is preliminary data.</text>
</comment>
<evidence type="ECO:0000313" key="4">
    <source>
        <dbReference type="EMBL" id="MBK1780100.1"/>
    </source>
</evidence>
<feature type="domain" description="MmgE/PrpD N-terminal" evidence="2">
    <location>
        <begin position="5"/>
        <end position="246"/>
    </location>
</feature>
<dbReference type="Proteomes" id="UP000635316">
    <property type="component" value="Unassembled WGS sequence"/>
</dbReference>
<evidence type="ECO:0000256" key="1">
    <source>
        <dbReference type="ARBA" id="ARBA00006174"/>
    </source>
</evidence>
<dbReference type="Gene3D" id="3.30.1330.120">
    <property type="entry name" value="2-methylcitrate dehydratase PrpD"/>
    <property type="match status" value="1"/>
</dbReference>
<name>A0ABS1EES2_9BURK</name>
<keyword evidence="5" id="KW-1185">Reference proteome</keyword>
<dbReference type="InterPro" id="IPR045336">
    <property type="entry name" value="MmgE_PrpD_N"/>
</dbReference>
<dbReference type="PANTHER" id="PTHR16943:SF8">
    <property type="entry name" value="2-METHYLCITRATE DEHYDRATASE"/>
    <property type="match status" value="1"/>
</dbReference>
<gene>
    <name evidence="4" type="ORF">JHL22_02595</name>
</gene>
<dbReference type="PANTHER" id="PTHR16943">
    <property type="entry name" value="2-METHYLCITRATE DEHYDRATASE-RELATED"/>
    <property type="match status" value="1"/>
</dbReference>
<dbReference type="RefSeq" id="WP_200233491.1">
    <property type="nucleotide sequence ID" value="NZ_JAENGP010000002.1"/>
</dbReference>
<dbReference type="InterPro" id="IPR045337">
    <property type="entry name" value="MmgE_PrpD_C"/>
</dbReference>
<dbReference type="InterPro" id="IPR042183">
    <property type="entry name" value="MmgE/PrpD_sf_1"/>
</dbReference>
<proteinExistence type="inferred from homology"/>
<protein>
    <submittedName>
        <fullName evidence="4">MmgE/PrpD family protein</fullName>
    </submittedName>
</protein>
<dbReference type="SUPFAM" id="SSF103378">
    <property type="entry name" value="2-methylcitrate dehydratase PrpD"/>
    <property type="match status" value="1"/>
</dbReference>
<evidence type="ECO:0000259" key="3">
    <source>
        <dbReference type="Pfam" id="PF19305"/>
    </source>
</evidence>
<dbReference type="Pfam" id="PF19305">
    <property type="entry name" value="MmgE_PrpD_C"/>
    <property type="match status" value="1"/>
</dbReference>
<evidence type="ECO:0000259" key="2">
    <source>
        <dbReference type="Pfam" id="PF03972"/>
    </source>
</evidence>